<dbReference type="InterPro" id="IPR011990">
    <property type="entry name" value="TPR-like_helical_dom_sf"/>
</dbReference>
<feature type="compositionally biased region" description="Acidic residues" evidence="2">
    <location>
        <begin position="364"/>
        <end position="374"/>
    </location>
</feature>
<feature type="region of interest" description="Disordered" evidence="2">
    <location>
        <begin position="409"/>
        <end position="439"/>
    </location>
</feature>
<name>L1IMK8_GUITC</name>
<keyword evidence="1" id="KW-0175">Coiled coil</keyword>
<feature type="region of interest" description="Disordered" evidence="2">
    <location>
        <begin position="364"/>
        <end position="383"/>
    </location>
</feature>
<dbReference type="EnsemblProtists" id="EKX37508">
    <property type="protein sequence ID" value="EKX37508"/>
    <property type="gene ID" value="GUITHDRAFT_116317"/>
</dbReference>
<gene>
    <name evidence="3" type="ORF">GUITHDRAFT_116317</name>
</gene>
<protein>
    <submittedName>
        <fullName evidence="3 4">Uncharacterized protein</fullName>
    </submittedName>
</protein>
<feature type="coiled-coil region" evidence="1">
    <location>
        <begin position="187"/>
        <end position="219"/>
    </location>
</feature>
<evidence type="ECO:0000256" key="2">
    <source>
        <dbReference type="SAM" id="MobiDB-lite"/>
    </source>
</evidence>
<accession>L1IMK8</accession>
<proteinExistence type="predicted"/>
<sequence>MAQISDEMSCNLALKMLYDMFNKTRHLKNMCGLILDLIATIYIQQRDLESSLRCVFERMDLFQSPLLVDSLLSYTQRDIAGIYRSLGRWEECISFLNKSLQSLNDREKESFMSERRRTFINIELASSMLRCGRLQDAISVAEHSMKTMGVLTSHETRQEWKLFCKIVEECSSKLVSQALSGLTMKEWIDKEEAREKLEEEKAEERRREQEAIARQAKLDEFAARGGKIITNKLDDGTNVTILIEGSTVQQDWEKTMNDISEVRMLRMKQRKIEGERCFEGAKAAIRQHPPAVEQARFLFERARDAFATAAVFDMITPLRKMQDKLELLEKKECGKVVVPTQIKMPAASEEERDNYVAEDEDDAYGADEQDEDVDEKATCSQATLIETSNATDWESWWKKDMSRVNEESLLAKQVQEIQENGREKGEEGEMDDETRSRKKKVEEMIRKELEEQRVAYLKRLQEKNVEDEEEGDDERYRGSDDDNDVT</sequence>
<reference evidence="3 5" key="1">
    <citation type="journal article" date="2012" name="Nature">
        <title>Algal genomes reveal evolutionary mosaicism and the fate of nucleomorphs.</title>
        <authorList>
            <consortium name="DOE Joint Genome Institute"/>
            <person name="Curtis B.A."/>
            <person name="Tanifuji G."/>
            <person name="Burki F."/>
            <person name="Gruber A."/>
            <person name="Irimia M."/>
            <person name="Maruyama S."/>
            <person name="Arias M.C."/>
            <person name="Ball S.G."/>
            <person name="Gile G.H."/>
            <person name="Hirakawa Y."/>
            <person name="Hopkins J.F."/>
            <person name="Kuo A."/>
            <person name="Rensing S.A."/>
            <person name="Schmutz J."/>
            <person name="Symeonidi A."/>
            <person name="Elias M."/>
            <person name="Eveleigh R.J."/>
            <person name="Herman E.K."/>
            <person name="Klute M.J."/>
            <person name="Nakayama T."/>
            <person name="Obornik M."/>
            <person name="Reyes-Prieto A."/>
            <person name="Armbrust E.V."/>
            <person name="Aves S.J."/>
            <person name="Beiko R.G."/>
            <person name="Coutinho P."/>
            <person name="Dacks J.B."/>
            <person name="Durnford D.G."/>
            <person name="Fast N.M."/>
            <person name="Green B.R."/>
            <person name="Grisdale C.J."/>
            <person name="Hempel F."/>
            <person name="Henrissat B."/>
            <person name="Hoppner M.P."/>
            <person name="Ishida K."/>
            <person name="Kim E."/>
            <person name="Koreny L."/>
            <person name="Kroth P.G."/>
            <person name="Liu Y."/>
            <person name="Malik S.B."/>
            <person name="Maier U.G."/>
            <person name="McRose D."/>
            <person name="Mock T."/>
            <person name="Neilson J.A."/>
            <person name="Onodera N.T."/>
            <person name="Poole A.M."/>
            <person name="Pritham E.J."/>
            <person name="Richards T.A."/>
            <person name="Rocap G."/>
            <person name="Roy S.W."/>
            <person name="Sarai C."/>
            <person name="Schaack S."/>
            <person name="Shirato S."/>
            <person name="Slamovits C.H."/>
            <person name="Spencer D.F."/>
            <person name="Suzuki S."/>
            <person name="Worden A.Z."/>
            <person name="Zauner S."/>
            <person name="Barry K."/>
            <person name="Bell C."/>
            <person name="Bharti A.K."/>
            <person name="Crow J.A."/>
            <person name="Grimwood J."/>
            <person name="Kramer R."/>
            <person name="Lindquist E."/>
            <person name="Lucas S."/>
            <person name="Salamov A."/>
            <person name="McFadden G.I."/>
            <person name="Lane C.E."/>
            <person name="Keeling P.J."/>
            <person name="Gray M.W."/>
            <person name="Grigoriev I.V."/>
            <person name="Archibald J.M."/>
        </authorList>
    </citation>
    <scope>NUCLEOTIDE SEQUENCE</scope>
    <source>
        <strain evidence="3 5">CCMP2712</strain>
    </source>
</reference>
<dbReference type="PaxDb" id="55529-EKX37508"/>
<evidence type="ECO:0000313" key="5">
    <source>
        <dbReference type="Proteomes" id="UP000011087"/>
    </source>
</evidence>
<dbReference type="EMBL" id="JH993058">
    <property type="protein sequence ID" value="EKX37508.1"/>
    <property type="molecule type" value="Genomic_DNA"/>
</dbReference>
<evidence type="ECO:0000256" key="1">
    <source>
        <dbReference type="SAM" id="Coils"/>
    </source>
</evidence>
<keyword evidence="5" id="KW-1185">Reference proteome</keyword>
<dbReference type="SUPFAM" id="SSF48452">
    <property type="entry name" value="TPR-like"/>
    <property type="match status" value="1"/>
</dbReference>
<reference evidence="4" key="3">
    <citation type="submission" date="2016-03" db="UniProtKB">
        <authorList>
            <consortium name="EnsemblProtists"/>
        </authorList>
    </citation>
    <scope>IDENTIFICATION</scope>
</reference>
<dbReference type="RefSeq" id="XP_005824488.1">
    <property type="nucleotide sequence ID" value="XM_005824431.1"/>
</dbReference>
<feature type="region of interest" description="Disordered" evidence="2">
    <location>
        <begin position="457"/>
        <end position="486"/>
    </location>
</feature>
<evidence type="ECO:0000313" key="4">
    <source>
        <dbReference type="EnsemblProtists" id="EKX37508"/>
    </source>
</evidence>
<reference evidence="5" key="2">
    <citation type="submission" date="2012-11" db="EMBL/GenBank/DDBJ databases">
        <authorList>
            <person name="Kuo A."/>
            <person name="Curtis B.A."/>
            <person name="Tanifuji G."/>
            <person name="Burki F."/>
            <person name="Gruber A."/>
            <person name="Irimia M."/>
            <person name="Maruyama S."/>
            <person name="Arias M.C."/>
            <person name="Ball S.G."/>
            <person name="Gile G.H."/>
            <person name="Hirakawa Y."/>
            <person name="Hopkins J.F."/>
            <person name="Rensing S.A."/>
            <person name="Schmutz J."/>
            <person name="Symeonidi A."/>
            <person name="Elias M."/>
            <person name="Eveleigh R.J."/>
            <person name="Herman E.K."/>
            <person name="Klute M.J."/>
            <person name="Nakayama T."/>
            <person name="Obornik M."/>
            <person name="Reyes-Prieto A."/>
            <person name="Armbrust E.V."/>
            <person name="Aves S.J."/>
            <person name="Beiko R.G."/>
            <person name="Coutinho P."/>
            <person name="Dacks J.B."/>
            <person name="Durnford D.G."/>
            <person name="Fast N.M."/>
            <person name="Green B.R."/>
            <person name="Grisdale C."/>
            <person name="Hempe F."/>
            <person name="Henrissat B."/>
            <person name="Hoppner M.P."/>
            <person name="Ishida K.-I."/>
            <person name="Kim E."/>
            <person name="Koreny L."/>
            <person name="Kroth P.G."/>
            <person name="Liu Y."/>
            <person name="Malik S.-B."/>
            <person name="Maier U.G."/>
            <person name="McRose D."/>
            <person name="Mock T."/>
            <person name="Neilson J.A."/>
            <person name="Onodera N.T."/>
            <person name="Poole A.M."/>
            <person name="Pritham E.J."/>
            <person name="Richards T.A."/>
            <person name="Rocap G."/>
            <person name="Roy S.W."/>
            <person name="Sarai C."/>
            <person name="Schaack S."/>
            <person name="Shirato S."/>
            <person name="Slamovits C.H."/>
            <person name="Spencer D.F."/>
            <person name="Suzuki S."/>
            <person name="Worden A.Z."/>
            <person name="Zauner S."/>
            <person name="Barry K."/>
            <person name="Bell C."/>
            <person name="Bharti A.K."/>
            <person name="Crow J.A."/>
            <person name="Grimwood J."/>
            <person name="Kramer R."/>
            <person name="Lindquist E."/>
            <person name="Lucas S."/>
            <person name="Salamov A."/>
            <person name="McFadden G.I."/>
            <person name="Lane C.E."/>
            <person name="Keeling P.J."/>
            <person name="Gray M.W."/>
            <person name="Grigoriev I.V."/>
            <person name="Archibald J.M."/>
        </authorList>
    </citation>
    <scope>NUCLEOTIDE SEQUENCE</scope>
    <source>
        <strain evidence="5">CCMP2712</strain>
    </source>
</reference>
<dbReference type="AlphaFoldDB" id="L1IMK8"/>
<evidence type="ECO:0000313" key="3">
    <source>
        <dbReference type="EMBL" id="EKX37508.1"/>
    </source>
</evidence>
<dbReference type="Proteomes" id="UP000011087">
    <property type="component" value="Unassembled WGS sequence"/>
</dbReference>
<dbReference type="HOGENOM" id="CLU_561977_0_0_1"/>
<organism evidence="3">
    <name type="scientific">Guillardia theta (strain CCMP2712)</name>
    <name type="common">Cryptophyte</name>
    <dbReference type="NCBI Taxonomy" id="905079"/>
    <lineage>
        <taxon>Eukaryota</taxon>
        <taxon>Cryptophyceae</taxon>
        <taxon>Pyrenomonadales</taxon>
        <taxon>Geminigeraceae</taxon>
        <taxon>Guillardia</taxon>
    </lineage>
</organism>
<dbReference type="GeneID" id="17294283"/>
<dbReference type="Gene3D" id="1.25.40.10">
    <property type="entry name" value="Tetratricopeptide repeat domain"/>
    <property type="match status" value="1"/>
</dbReference>
<dbReference type="KEGG" id="gtt:GUITHDRAFT_116317"/>